<evidence type="ECO:0000256" key="6">
    <source>
        <dbReference type="RuleBase" id="RU003345"/>
    </source>
</evidence>
<keyword evidence="2 6" id="KW-0560">Oxidoreductase</keyword>
<evidence type="ECO:0000256" key="4">
    <source>
        <dbReference type="ARBA" id="ARBA00049194"/>
    </source>
</evidence>
<comment type="caution">
    <text evidence="8">The sequence shown here is derived from an EMBL/GenBank/DDBJ whole genome shotgun (WGS) entry which is preliminary data.</text>
</comment>
<dbReference type="CDD" id="cd07139">
    <property type="entry name" value="ALDH_AldA-Rv0768"/>
    <property type="match status" value="1"/>
</dbReference>
<proteinExistence type="inferred from homology"/>
<dbReference type="PANTHER" id="PTHR42804:SF1">
    <property type="entry name" value="ALDEHYDE DEHYDROGENASE-RELATED"/>
    <property type="match status" value="1"/>
</dbReference>
<dbReference type="InterPro" id="IPR016163">
    <property type="entry name" value="Ald_DH_C"/>
</dbReference>
<dbReference type="SUPFAM" id="SSF53720">
    <property type="entry name" value="ALDH-like"/>
    <property type="match status" value="1"/>
</dbReference>
<feature type="active site" evidence="5">
    <location>
        <position position="250"/>
    </location>
</feature>
<sequence length="483" mass="51133">MYEYEYFFIEGQWQKPAGALMTDVMSPSTQEVVGRAPLGVTDDIDLAVGAARRAFDQGPWPRMSPSERGVILRRLAENLTASGEAIADVMTDEVGTTRANNLWIGQAGAGLLQYYADMAERDGMEEVRTGLTGTEFTVRHEPVGVVAAIVPWNSPLFLLLAKVAPALAAGCTVVAKAPEETPLEFYLLAEAARAAGLPPGVLNIVAADRHVSEYLVRHSGIDKVSFTGSTRAGRRVGSLCGNDLKRVSLELGGKSAAVVLDDADLGTVVQYALAGGIVPNNGQACMALTRILLPRARYEEFAQAITAAVKTLKVGDPWDEDTRIGPLISERQRDRVEGYIAAGLAEGARITTGGGRPEGLERGWYVEPTVFTGVDNGMTIAQEEIFGPVLALIPHDGDDDAVRLANDSAYGLGGAVFSEDAERAFAVARAVRTGTMGINGYAPDFGAPGGGFKASGIGREMGKEGLAGYRETKTIFGVAPARD</sequence>
<evidence type="ECO:0000256" key="3">
    <source>
        <dbReference type="ARBA" id="ARBA00024226"/>
    </source>
</evidence>
<dbReference type="Proteomes" id="UP000646738">
    <property type="component" value="Unassembled WGS sequence"/>
</dbReference>
<evidence type="ECO:0000256" key="1">
    <source>
        <dbReference type="ARBA" id="ARBA00009986"/>
    </source>
</evidence>
<dbReference type="InterPro" id="IPR015590">
    <property type="entry name" value="Aldehyde_DH_dom"/>
</dbReference>
<accession>A0ABQ3RJ98</accession>
<organism evidence="8 9">
    <name type="scientific">Streptomyces rubradiris</name>
    <name type="common">Streptomyces achromogenes subsp. rubradiris</name>
    <dbReference type="NCBI Taxonomy" id="285531"/>
    <lineage>
        <taxon>Bacteria</taxon>
        <taxon>Bacillati</taxon>
        <taxon>Actinomycetota</taxon>
        <taxon>Actinomycetes</taxon>
        <taxon>Kitasatosporales</taxon>
        <taxon>Streptomycetaceae</taxon>
        <taxon>Streptomyces</taxon>
    </lineage>
</organism>
<dbReference type="InterPro" id="IPR029510">
    <property type="entry name" value="Ald_DH_CS_GLU"/>
</dbReference>
<dbReference type="PROSITE" id="PS00687">
    <property type="entry name" value="ALDEHYDE_DEHYDR_GLU"/>
    <property type="match status" value="1"/>
</dbReference>
<dbReference type="PROSITE" id="PS00070">
    <property type="entry name" value="ALDEHYDE_DEHYDR_CYS"/>
    <property type="match status" value="1"/>
</dbReference>
<evidence type="ECO:0000313" key="9">
    <source>
        <dbReference type="Proteomes" id="UP000646738"/>
    </source>
</evidence>
<dbReference type="Pfam" id="PF00171">
    <property type="entry name" value="Aldedh"/>
    <property type="match status" value="1"/>
</dbReference>
<evidence type="ECO:0000259" key="7">
    <source>
        <dbReference type="Pfam" id="PF00171"/>
    </source>
</evidence>
<protein>
    <recommendedName>
        <fullName evidence="3">aldehyde dehydrogenase (NAD(+))</fullName>
        <ecNumber evidence="3">1.2.1.3</ecNumber>
    </recommendedName>
</protein>
<feature type="domain" description="Aldehyde dehydrogenase" evidence="7">
    <location>
        <begin position="14"/>
        <end position="475"/>
    </location>
</feature>
<comment type="similarity">
    <text evidence="1 6">Belongs to the aldehyde dehydrogenase family.</text>
</comment>
<dbReference type="InterPro" id="IPR016161">
    <property type="entry name" value="Ald_DH/histidinol_DH"/>
</dbReference>
<name>A0ABQ3RJ98_STRRR</name>
<keyword evidence="9" id="KW-1185">Reference proteome</keyword>
<dbReference type="EC" id="1.2.1.3" evidence="3"/>
<dbReference type="Gene3D" id="3.40.605.10">
    <property type="entry name" value="Aldehyde Dehydrogenase, Chain A, domain 1"/>
    <property type="match status" value="1"/>
</dbReference>
<dbReference type="InterPro" id="IPR016162">
    <property type="entry name" value="Ald_DH_N"/>
</dbReference>
<comment type="catalytic activity">
    <reaction evidence="4">
        <text>an aldehyde + NAD(+) + H2O = a carboxylate + NADH + 2 H(+)</text>
        <dbReference type="Rhea" id="RHEA:16185"/>
        <dbReference type="ChEBI" id="CHEBI:15377"/>
        <dbReference type="ChEBI" id="CHEBI:15378"/>
        <dbReference type="ChEBI" id="CHEBI:17478"/>
        <dbReference type="ChEBI" id="CHEBI:29067"/>
        <dbReference type="ChEBI" id="CHEBI:57540"/>
        <dbReference type="ChEBI" id="CHEBI:57945"/>
        <dbReference type="EC" id="1.2.1.3"/>
    </reaction>
</comment>
<dbReference type="PANTHER" id="PTHR42804">
    <property type="entry name" value="ALDEHYDE DEHYDROGENASE"/>
    <property type="match status" value="1"/>
</dbReference>
<dbReference type="InterPro" id="IPR016160">
    <property type="entry name" value="Ald_DH_CS_CYS"/>
</dbReference>
<evidence type="ECO:0000313" key="8">
    <source>
        <dbReference type="EMBL" id="GHI55943.1"/>
    </source>
</evidence>
<reference evidence="9" key="1">
    <citation type="submission" date="2023-07" db="EMBL/GenBank/DDBJ databases">
        <title>Whole genome shotgun sequence of Streptomyces achromogenes subsp. rubradiris NBRC 14000.</title>
        <authorList>
            <person name="Komaki H."/>
            <person name="Tamura T."/>
        </authorList>
    </citation>
    <scope>NUCLEOTIDE SEQUENCE [LARGE SCALE GENOMIC DNA]</scope>
    <source>
        <strain evidence="9">NBRC 14000</strain>
    </source>
</reference>
<evidence type="ECO:0000256" key="2">
    <source>
        <dbReference type="ARBA" id="ARBA00023002"/>
    </source>
</evidence>
<gene>
    <name evidence="8" type="ORF">Srubr_57890</name>
</gene>
<evidence type="ECO:0000256" key="5">
    <source>
        <dbReference type="PROSITE-ProRule" id="PRU10007"/>
    </source>
</evidence>
<dbReference type="EMBL" id="BNEA01000015">
    <property type="protein sequence ID" value="GHI55943.1"/>
    <property type="molecule type" value="Genomic_DNA"/>
</dbReference>
<dbReference type="Gene3D" id="3.40.309.10">
    <property type="entry name" value="Aldehyde Dehydrogenase, Chain A, domain 2"/>
    <property type="match status" value="1"/>
</dbReference>
<dbReference type="RefSeq" id="WP_189994158.1">
    <property type="nucleotide sequence ID" value="NZ_BNCB01000006.1"/>
</dbReference>